<feature type="coiled-coil region" evidence="1">
    <location>
        <begin position="117"/>
        <end position="195"/>
    </location>
</feature>
<dbReference type="Proteomes" id="UP000039865">
    <property type="component" value="Unassembled WGS sequence"/>
</dbReference>
<evidence type="ECO:0000313" key="4">
    <source>
        <dbReference type="Proteomes" id="UP000039865"/>
    </source>
</evidence>
<feature type="coiled-coil region" evidence="1">
    <location>
        <begin position="807"/>
        <end position="838"/>
    </location>
</feature>
<feature type="region of interest" description="Disordered" evidence="2">
    <location>
        <begin position="1095"/>
        <end position="1115"/>
    </location>
</feature>
<dbReference type="AlphaFoldDB" id="A0A078B701"/>
<feature type="compositionally biased region" description="Low complexity" evidence="2">
    <location>
        <begin position="1095"/>
        <end position="1105"/>
    </location>
</feature>
<keyword evidence="4" id="KW-1185">Reference proteome</keyword>
<evidence type="ECO:0000256" key="1">
    <source>
        <dbReference type="SAM" id="Coils"/>
    </source>
</evidence>
<feature type="region of interest" description="Disordered" evidence="2">
    <location>
        <begin position="540"/>
        <end position="564"/>
    </location>
</feature>
<evidence type="ECO:0000256" key="2">
    <source>
        <dbReference type="SAM" id="MobiDB-lite"/>
    </source>
</evidence>
<reference evidence="3 4" key="1">
    <citation type="submission" date="2014-06" db="EMBL/GenBank/DDBJ databases">
        <authorList>
            <person name="Swart Estienne"/>
        </authorList>
    </citation>
    <scope>NUCLEOTIDE SEQUENCE [LARGE SCALE GENOMIC DNA]</scope>
    <source>
        <strain evidence="3 4">130c</strain>
    </source>
</reference>
<evidence type="ECO:0000313" key="3">
    <source>
        <dbReference type="EMBL" id="CDW89082.1"/>
    </source>
</evidence>
<organism evidence="3 4">
    <name type="scientific">Stylonychia lemnae</name>
    <name type="common">Ciliate</name>
    <dbReference type="NCBI Taxonomy" id="5949"/>
    <lineage>
        <taxon>Eukaryota</taxon>
        <taxon>Sar</taxon>
        <taxon>Alveolata</taxon>
        <taxon>Ciliophora</taxon>
        <taxon>Intramacronucleata</taxon>
        <taxon>Spirotrichea</taxon>
        <taxon>Stichotrichia</taxon>
        <taxon>Sporadotrichida</taxon>
        <taxon>Oxytrichidae</taxon>
        <taxon>Stylonychinae</taxon>
        <taxon>Stylonychia</taxon>
    </lineage>
</organism>
<feature type="compositionally biased region" description="Polar residues" evidence="2">
    <location>
        <begin position="618"/>
        <end position="634"/>
    </location>
</feature>
<keyword evidence="1" id="KW-0175">Coiled coil</keyword>
<protein>
    <submittedName>
        <fullName evidence="3">Uncharacterized protein</fullName>
    </submittedName>
</protein>
<gene>
    <name evidence="3" type="primary">Contig16612.g17692</name>
    <name evidence="3" type="ORF">STYLEM_18211</name>
</gene>
<feature type="compositionally biased region" description="Low complexity" evidence="2">
    <location>
        <begin position="599"/>
        <end position="616"/>
    </location>
</feature>
<sequence length="1248" mass="146772">MKDGNRFDASDQWSMVEIQSNVSSAKLASVFSVREIEERGDLVQDMLYDAEYKAEQAEMENEQLVFKLNLFKEQVLFDQIRLKQISPDHDKIQNYSDGIQRVSQLTTSRNKASLDGIIQFRKNLNEMRKKHAAMLQEKRQMLLMELKENQELKKEHVERQMEIQRLQLKLQNFKKENQKFDIEKYERQKEEIRQRECQFVSDYLFTQKVVEFIKLLTNIDSQVQRQDSGNTLLPIKSVNVDSNAKLYIEELKMVLDMREDRQKEIIMRKQSPRNKNQTFDILAIHSPRNLNQMKQHPSMMKLGDLGLFTQSAGTPRSSTQRRGSGRSITPLKRKTTTSIEGLFQINDDIILRQFEKIKKRESKLAQLENLSLDDKNQSILIVQKAIGLEIILSQYENCIFRLDSQNKIYNDMYMQRDRNLKLREQLIIQLHHIKDFNKRITFQALEKKDSEKFNKESHSINHLKMLSNEDREFTIIFEIQRKKQLFTKVNYFLNSFLQQVCYKMKLLVEKGELKQSDEIYQTFDQFDKLYKEVSHINKAQVEQDTHSPQQPQKLLPPSPKLGLRHLPTNQLRKVDSFYNQNSLNYHNQNSLAVAVPVANNSNSNSNNNNISGNRNESPLKQTPSFGNQSTNLRTKLSVKGNRKSSQSITTQDCQIKLQKEQENFIKQKFAKRVRDYLNYSLLFNHLKKIVEVVSKNCSTMKQQVKQLLIKQRDGNFFGSESALDDQDLNPPNNLFIRHQEFMKEYQKFYNVVSKAQLDKRLKQIQHDDNPDQNALKQDSLVNQAFSNVIIVIVNSFLQGNLDTDKDAKNLKDEENLYIDEARQTKKQEILNAQNHQKRLKESQSHKQILTDIQFKMKEFELYNKSLLSLEKDGKMKNNIIYIEKLYLEQFKSGYTDMFEALQNPDYLKFNKTKIENNINKCNQTLNHYYIIERVLSKNLGIEKLVHISDHFDIENAPHIFQKLQNHQKGKTQFMRDLEKLTQKQIGQFNPEMKMNAIDTLRNLLSNAKMKSKTPRNSSSIQSNQYNFKKMNTEKRHNSILPDLNSNQKSLIQQDTLKLKIPLKMQSQIHMISPDSKKRFLDTKDKKTSNLYTLSEVSLQSSNSQSRNPKNNRQGSILIKNEIDVLSHQKLRNFYQNVPKTSRNKQRPKINNELIQPYELDIDEGQEFYPDMQTNNQRIPPYTGYMTVRNRNQIFTRVQACQMARQISSSQLSQREKNRPGKIDQIMQQSGKALSSFRDKIIKGQLNLQ</sequence>
<dbReference type="EMBL" id="CCKQ01017215">
    <property type="protein sequence ID" value="CDW89082.1"/>
    <property type="molecule type" value="Genomic_DNA"/>
</dbReference>
<feature type="region of interest" description="Disordered" evidence="2">
    <location>
        <begin position="598"/>
        <end position="652"/>
    </location>
</feature>
<name>A0A078B701_STYLE</name>
<accession>A0A078B701</accession>
<feature type="compositionally biased region" description="Polar residues" evidence="2">
    <location>
        <begin position="643"/>
        <end position="652"/>
    </location>
</feature>
<proteinExistence type="predicted"/>
<dbReference type="InParanoid" id="A0A078B701"/>